<evidence type="ECO:0000259" key="3">
    <source>
        <dbReference type="PROSITE" id="PS50801"/>
    </source>
</evidence>
<dbReference type="NCBIfam" id="TIGR00377">
    <property type="entry name" value="ant_ant_sig"/>
    <property type="match status" value="1"/>
</dbReference>
<dbReference type="GO" id="GO:0043856">
    <property type="term" value="F:anti-sigma factor antagonist activity"/>
    <property type="evidence" value="ECO:0007669"/>
    <property type="project" value="InterPro"/>
</dbReference>
<feature type="domain" description="STAS" evidence="3">
    <location>
        <begin position="21"/>
        <end position="110"/>
    </location>
</feature>
<dbReference type="AlphaFoldDB" id="A0A0P1ILG9"/>
<dbReference type="SUPFAM" id="SSF52091">
    <property type="entry name" value="SpoIIaa-like"/>
    <property type="match status" value="1"/>
</dbReference>
<comment type="similarity">
    <text evidence="1 2">Belongs to the anti-sigma-factor antagonist family.</text>
</comment>
<evidence type="ECO:0000256" key="2">
    <source>
        <dbReference type="RuleBase" id="RU003749"/>
    </source>
</evidence>
<dbReference type="OrthoDB" id="9796076at2"/>
<name>A0A0P1ILG9_9RHOB</name>
<evidence type="ECO:0000256" key="1">
    <source>
        <dbReference type="ARBA" id="ARBA00009013"/>
    </source>
</evidence>
<evidence type="ECO:0000313" key="4">
    <source>
        <dbReference type="EMBL" id="CUK24383.1"/>
    </source>
</evidence>
<dbReference type="Gene3D" id="3.30.750.24">
    <property type="entry name" value="STAS domain"/>
    <property type="match status" value="1"/>
</dbReference>
<accession>A0A0P1ILG9</accession>
<reference evidence="5" key="1">
    <citation type="submission" date="2015-09" db="EMBL/GenBank/DDBJ databases">
        <authorList>
            <person name="Rodrigo-Torres Lidia"/>
            <person name="Arahal R.David."/>
        </authorList>
    </citation>
    <scope>NUCLEOTIDE SEQUENCE [LARGE SCALE GENOMIC DNA]</scope>
    <source>
        <strain evidence="5">CECT 5114</strain>
    </source>
</reference>
<dbReference type="InterPro" id="IPR003658">
    <property type="entry name" value="Anti-sigma_ant"/>
</dbReference>
<dbReference type="STRING" id="1715691.TA5113_00791"/>
<protein>
    <recommendedName>
        <fullName evidence="2">Anti-sigma factor antagonist</fullName>
    </recommendedName>
</protein>
<keyword evidence="5" id="KW-1185">Reference proteome</keyword>
<organism evidence="4 5">
    <name type="scientific">Cognatishimia activa</name>
    <dbReference type="NCBI Taxonomy" id="1715691"/>
    <lineage>
        <taxon>Bacteria</taxon>
        <taxon>Pseudomonadati</taxon>
        <taxon>Pseudomonadota</taxon>
        <taxon>Alphaproteobacteria</taxon>
        <taxon>Rhodobacterales</taxon>
        <taxon>Paracoccaceae</taxon>
        <taxon>Cognatishimia</taxon>
    </lineage>
</organism>
<dbReference type="PROSITE" id="PS50801">
    <property type="entry name" value="STAS"/>
    <property type="match status" value="1"/>
</dbReference>
<gene>
    <name evidence="4" type="ORF">TA5114_00166</name>
</gene>
<sequence>MDLESALRCGTNVLTVRENRIDAAIALQFKDVMRQATLVGPSRIILDLSHVEFVDSSGLGAIVGAMKQLPQGKTLELAGLTVTVAKVFELTRMDTIFSIHADLELAFEDEEV</sequence>
<dbReference type="Pfam" id="PF01740">
    <property type="entry name" value="STAS"/>
    <property type="match status" value="1"/>
</dbReference>
<evidence type="ECO:0000313" key="5">
    <source>
        <dbReference type="Proteomes" id="UP000051184"/>
    </source>
</evidence>
<dbReference type="InterPro" id="IPR036513">
    <property type="entry name" value="STAS_dom_sf"/>
</dbReference>
<dbReference type="PANTHER" id="PTHR33495:SF2">
    <property type="entry name" value="ANTI-SIGMA FACTOR ANTAGONIST TM_1081-RELATED"/>
    <property type="match status" value="1"/>
</dbReference>
<dbReference type="PANTHER" id="PTHR33495">
    <property type="entry name" value="ANTI-SIGMA FACTOR ANTAGONIST TM_1081-RELATED-RELATED"/>
    <property type="match status" value="1"/>
</dbReference>
<dbReference type="RefSeq" id="WP_058313401.1">
    <property type="nucleotide sequence ID" value="NZ_CYTO01000008.1"/>
</dbReference>
<dbReference type="Proteomes" id="UP000051184">
    <property type="component" value="Unassembled WGS sequence"/>
</dbReference>
<dbReference type="EMBL" id="CYUE01000002">
    <property type="protein sequence ID" value="CUK24383.1"/>
    <property type="molecule type" value="Genomic_DNA"/>
</dbReference>
<dbReference type="InterPro" id="IPR002645">
    <property type="entry name" value="STAS_dom"/>
</dbReference>
<dbReference type="CDD" id="cd07043">
    <property type="entry name" value="STAS_anti-anti-sigma_factors"/>
    <property type="match status" value="1"/>
</dbReference>
<proteinExistence type="inferred from homology"/>